<dbReference type="Gene3D" id="3.40.50.150">
    <property type="entry name" value="Vaccinia Virus protein VP39"/>
    <property type="match status" value="1"/>
</dbReference>
<evidence type="ECO:0000256" key="2">
    <source>
        <dbReference type="ARBA" id="ARBA00023002"/>
    </source>
</evidence>
<dbReference type="Pfam" id="PF07992">
    <property type="entry name" value="Pyr_redox_2"/>
    <property type="match status" value="1"/>
</dbReference>
<dbReference type="EMBL" id="JAOX01000001">
    <property type="protein sequence ID" value="ETZ90225.1"/>
    <property type="molecule type" value="Genomic_DNA"/>
</dbReference>
<keyword evidence="7" id="KW-0489">Methyltransferase</keyword>
<organism evidence="7 8">
    <name type="scientific">Mycobacteroides abscessus MAB_030201_1075</name>
    <dbReference type="NCBI Taxonomy" id="1335410"/>
    <lineage>
        <taxon>Bacteria</taxon>
        <taxon>Bacillati</taxon>
        <taxon>Actinomycetota</taxon>
        <taxon>Actinomycetes</taxon>
        <taxon>Mycobacteriales</taxon>
        <taxon>Mycobacteriaceae</taxon>
        <taxon>Mycobacteroides</taxon>
        <taxon>Mycobacteroides abscessus</taxon>
    </lineage>
</organism>
<dbReference type="InterPro" id="IPR029063">
    <property type="entry name" value="SAM-dependent_MTases_sf"/>
</dbReference>
<dbReference type="GO" id="GO:0004791">
    <property type="term" value="F:thioredoxin-disulfide reductase (NADPH) activity"/>
    <property type="evidence" value="ECO:0007669"/>
    <property type="project" value="UniProtKB-EC"/>
</dbReference>
<dbReference type="PRINTS" id="PR00469">
    <property type="entry name" value="PNDRDTASEII"/>
</dbReference>
<feature type="compositionally biased region" description="Polar residues" evidence="4">
    <location>
        <begin position="292"/>
        <end position="308"/>
    </location>
</feature>
<name>A0A829PSP8_9MYCO</name>
<evidence type="ECO:0000313" key="7">
    <source>
        <dbReference type="EMBL" id="ETZ90225.1"/>
    </source>
</evidence>
<comment type="caution">
    <text evidence="7">The sequence shown here is derived from an EMBL/GenBank/DDBJ whole genome shotgun (WGS) entry which is preliminary data.</text>
</comment>
<dbReference type="PRINTS" id="PR00368">
    <property type="entry name" value="FADPNR"/>
</dbReference>
<feature type="compositionally biased region" description="Basic and acidic residues" evidence="4">
    <location>
        <begin position="310"/>
        <end position="324"/>
    </location>
</feature>
<keyword evidence="1" id="KW-0285">Flavoprotein</keyword>
<dbReference type="CDD" id="cd02440">
    <property type="entry name" value="AdoMet_MTases"/>
    <property type="match status" value="1"/>
</dbReference>
<dbReference type="GO" id="GO:0032259">
    <property type="term" value="P:methylation"/>
    <property type="evidence" value="ECO:0007669"/>
    <property type="project" value="UniProtKB-KW"/>
</dbReference>
<comment type="catalytic activity">
    <reaction evidence="3">
        <text>[thioredoxin]-dithiol + NADP(+) = [thioredoxin]-disulfide + NADPH + H(+)</text>
        <dbReference type="Rhea" id="RHEA:20345"/>
        <dbReference type="Rhea" id="RHEA-COMP:10698"/>
        <dbReference type="Rhea" id="RHEA-COMP:10700"/>
        <dbReference type="ChEBI" id="CHEBI:15378"/>
        <dbReference type="ChEBI" id="CHEBI:29950"/>
        <dbReference type="ChEBI" id="CHEBI:50058"/>
        <dbReference type="ChEBI" id="CHEBI:57783"/>
        <dbReference type="ChEBI" id="CHEBI:58349"/>
        <dbReference type="EC" id="1.8.1.9"/>
    </reaction>
</comment>
<feature type="region of interest" description="Disordered" evidence="4">
    <location>
        <begin position="264"/>
        <end position="324"/>
    </location>
</feature>
<sequence>MNKLWDVAIIGGGAAGLSAAITLARSRRSTVVIDDHHPRNAPADRVHNYLGRESTPPAELFGIGRDEAAQYGATFLDGRATAVSHAENHFDVSLDGGPALRARRVLVATGVVDELPDIEGLAERWGRDVLHCVYCHGWEVRDRTIAVLATGPLAVHHALIFRQLSDNVTLLRHNDFPMSIDEAAQLARRNIRIIDGPVARLQVTQDSLRGVQLETGATIACEALVVATVVSARVDMLAPVRLAPQEMRLGEHLLGTYLPVTRGQPRCPASMPPETSPISRHKSSPPRRPEQRSLSPSTPTLRSQTPRSCNMHDHNNPPSDEKSWDEFYQSHDVLWSGNANPQLVAEISSLPPRTALDAGCGEGGDAIWLAQHGWQVTGMDFAHTALRRAADNAVKVDPELANRISWTKADLTAWQPNRQFDLVTSHFMHLPTNLREPVFAALAAAVAPGGTLLIVGHHPSDMQAAIGRPDLPDWYFTAEDIADTLNPKEWTIIVAESRSRKFTRDDEEFDIADTVLRAERKPTTESA</sequence>
<keyword evidence="7" id="KW-0808">Transferase</keyword>
<proteinExistence type="predicted"/>
<feature type="domain" description="Methyltransferase" evidence="6">
    <location>
        <begin position="356"/>
        <end position="450"/>
    </location>
</feature>
<dbReference type="GO" id="GO:0008168">
    <property type="term" value="F:methyltransferase activity"/>
    <property type="evidence" value="ECO:0007669"/>
    <property type="project" value="UniProtKB-KW"/>
</dbReference>
<dbReference type="Pfam" id="PF13649">
    <property type="entry name" value="Methyltransf_25"/>
    <property type="match status" value="1"/>
</dbReference>
<evidence type="ECO:0000256" key="3">
    <source>
        <dbReference type="ARBA" id="ARBA00048132"/>
    </source>
</evidence>
<dbReference type="InterPro" id="IPR023753">
    <property type="entry name" value="FAD/NAD-binding_dom"/>
</dbReference>
<reference evidence="7 8" key="1">
    <citation type="submission" date="2014-01" db="EMBL/GenBank/DDBJ databases">
        <authorList>
            <person name="Zelazny A."/>
            <person name="Olivier K."/>
            <person name="Sampaio E.P."/>
            <person name="Holland S.M."/>
            <person name="Tallon L.J."/>
            <person name="Sadzewicz L.K."/>
            <person name="Sengamalay N."/>
            <person name="Fraser C.M."/>
            <person name="Hine E."/>
            <person name="Shefchek K.A."/>
            <person name="Das S.P."/>
            <person name="Shallom S.J."/>
            <person name="Agrawal S."/>
            <person name="Tettelin H."/>
        </authorList>
    </citation>
    <scope>NUCLEOTIDE SEQUENCE [LARGE SCALE GENOMIC DNA]</scope>
    <source>
        <strain evidence="7 8">MAB_030201_1075</strain>
    </source>
</reference>
<dbReference type="SUPFAM" id="SSF51905">
    <property type="entry name" value="FAD/NAD(P)-binding domain"/>
    <property type="match status" value="1"/>
</dbReference>
<dbReference type="PANTHER" id="PTHR48105">
    <property type="entry name" value="THIOREDOXIN REDUCTASE 1-RELATED-RELATED"/>
    <property type="match status" value="1"/>
</dbReference>
<accession>A0A829PSP8</accession>
<evidence type="ECO:0000256" key="4">
    <source>
        <dbReference type="SAM" id="MobiDB-lite"/>
    </source>
</evidence>
<dbReference type="SUPFAM" id="SSF53335">
    <property type="entry name" value="S-adenosyl-L-methionine-dependent methyltransferases"/>
    <property type="match status" value="1"/>
</dbReference>
<dbReference type="Proteomes" id="UP000019854">
    <property type="component" value="Unassembled WGS sequence"/>
</dbReference>
<dbReference type="InterPro" id="IPR041698">
    <property type="entry name" value="Methyltransf_25"/>
</dbReference>
<keyword evidence="2" id="KW-0560">Oxidoreductase</keyword>
<evidence type="ECO:0000259" key="5">
    <source>
        <dbReference type="Pfam" id="PF07992"/>
    </source>
</evidence>
<gene>
    <name evidence="7" type="ORF">L829_3807</name>
</gene>
<dbReference type="AlphaFoldDB" id="A0A829PSP8"/>
<protein>
    <submittedName>
        <fullName evidence="7">Methyltransferase domain protein</fullName>
    </submittedName>
</protein>
<dbReference type="InterPro" id="IPR036188">
    <property type="entry name" value="FAD/NAD-bd_sf"/>
</dbReference>
<feature type="domain" description="FAD/NAD(P)-binding" evidence="5">
    <location>
        <begin position="6"/>
        <end position="236"/>
    </location>
</feature>
<evidence type="ECO:0000313" key="8">
    <source>
        <dbReference type="Proteomes" id="UP000019854"/>
    </source>
</evidence>
<dbReference type="InterPro" id="IPR050097">
    <property type="entry name" value="Ferredoxin-NADP_redctase_2"/>
</dbReference>
<evidence type="ECO:0000256" key="1">
    <source>
        <dbReference type="ARBA" id="ARBA00022630"/>
    </source>
</evidence>
<evidence type="ECO:0000259" key="6">
    <source>
        <dbReference type="Pfam" id="PF13649"/>
    </source>
</evidence>
<dbReference type="Gene3D" id="3.50.50.60">
    <property type="entry name" value="FAD/NAD(P)-binding domain"/>
    <property type="match status" value="2"/>
</dbReference>